<sequence>MRMWLKLFENFHLSDEICKLLLIEVIYKMKQSYF</sequence>
<dbReference type="AlphaFoldDB" id="A0A0R3TB49"/>
<organism evidence="3">
    <name type="scientific">Rodentolepis nana</name>
    <name type="common">Dwarf tapeworm</name>
    <name type="synonym">Hymenolepis nana</name>
    <dbReference type="NCBI Taxonomy" id="102285"/>
    <lineage>
        <taxon>Eukaryota</taxon>
        <taxon>Metazoa</taxon>
        <taxon>Spiralia</taxon>
        <taxon>Lophotrochozoa</taxon>
        <taxon>Platyhelminthes</taxon>
        <taxon>Cestoda</taxon>
        <taxon>Eucestoda</taxon>
        <taxon>Cyclophyllidea</taxon>
        <taxon>Hymenolepididae</taxon>
        <taxon>Rodentolepis</taxon>
    </lineage>
</organism>
<gene>
    <name evidence="1" type="ORF">HNAJ_LOCUS4286</name>
</gene>
<evidence type="ECO:0000313" key="3">
    <source>
        <dbReference type="WBParaSite" id="HNAJ_0000428801-mRNA-1"/>
    </source>
</evidence>
<accession>A0A0R3TB49</accession>
<reference evidence="1 2" key="2">
    <citation type="submission" date="2018-11" db="EMBL/GenBank/DDBJ databases">
        <authorList>
            <consortium name="Pathogen Informatics"/>
        </authorList>
    </citation>
    <scope>NUCLEOTIDE SEQUENCE [LARGE SCALE GENOMIC DNA]</scope>
</reference>
<protein>
    <submittedName>
        <fullName evidence="1 3">Uncharacterized protein</fullName>
    </submittedName>
</protein>
<reference evidence="3" key="1">
    <citation type="submission" date="2017-02" db="UniProtKB">
        <authorList>
            <consortium name="WormBaseParasite"/>
        </authorList>
    </citation>
    <scope>IDENTIFICATION</scope>
</reference>
<dbReference type="Proteomes" id="UP000278807">
    <property type="component" value="Unassembled WGS sequence"/>
</dbReference>
<evidence type="ECO:0000313" key="1">
    <source>
        <dbReference type="EMBL" id="VDO00146.1"/>
    </source>
</evidence>
<name>A0A0R3TB49_RODNA</name>
<dbReference type="EMBL" id="UZAE01002917">
    <property type="protein sequence ID" value="VDO00146.1"/>
    <property type="molecule type" value="Genomic_DNA"/>
</dbReference>
<proteinExistence type="predicted"/>
<keyword evidence="2" id="KW-1185">Reference proteome</keyword>
<dbReference type="WBParaSite" id="HNAJ_0000428801-mRNA-1">
    <property type="protein sequence ID" value="HNAJ_0000428801-mRNA-1"/>
    <property type="gene ID" value="HNAJ_0000428801"/>
</dbReference>
<evidence type="ECO:0000313" key="2">
    <source>
        <dbReference type="Proteomes" id="UP000278807"/>
    </source>
</evidence>